<dbReference type="Proteomes" id="UP000275408">
    <property type="component" value="Unassembled WGS sequence"/>
</dbReference>
<comment type="caution">
    <text evidence="2">The sequence shown here is derived from an EMBL/GenBank/DDBJ whole genome shotgun (WGS) entry which is preliminary data.</text>
</comment>
<sequence>IYMRENIQAHQGQVTFLRVSASCSESSDSLASRDHLISCGTDCTVRIWRLIHSERNQVSILQVALVKLLRAPRDLAMAGNTLCMAMADNNVIMCRVQADRKSNTNSFDAVKNSHEFLMHSKDEGHSAVINGLSCCSTLGLFATSSEDQSVKIWNTDNQLVREMCFDESLCGVCFANSRGDILVGFQSHISLVTILNYLPLSYLKILSRKSIENDPFEDHVQFNDLLKSWYDPQRVPRMPLKVDKRRPLELTEIKKPKKRKKVQVG</sequence>
<dbReference type="InterPro" id="IPR015943">
    <property type="entry name" value="WD40/YVTN_repeat-like_dom_sf"/>
</dbReference>
<dbReference type="InterPro" id="IPR036322">
    <property type="entry name" value="WD40_repeat_dom_sf"/>
</dbReference>
<feature type="non-terminal residue" evidence="2">
    <location>
        <position position="1"/>
    </location>
</feature>
<keyword evidence="3" id="KW-1185">Reference proteome</keyword>
<dbReference type="EMBL" id="RCHS01002970">
    <property type="protein sequence ID" value="RMX44658.1"/>
    <property type="molecule type" value="Genomic_DNA"/>
</dbReference>
<dbReference type="SUPFAM" id="SSF50978">
    <property type="entry name" value="WD40 repeat-like"/>
    <property type="match status" value="1"/>
</dbReference>
<dbReference type="OrthoDB" id="6262491at2759"/>
<evidence type="ECO:0000256" key="1">
    <source>
        <dbReference type="PROSITE-ProRule" id="PRU00221"/>
    </source>
</evidence>
<protein>
    <submittedName>
        <fullName evidence="2">Uncharacterized protein</fullName>
    </submittedName>
</protein>
<dbReference type="PROSITE" id="PS50294">
    <property type="entry name" value="WD_REPEATS_REGION"/>
    <property type="match status" value="1"/>
</dbReference>
<proteinExistence type="predicted"/>
<dbReference type="AlphaFoldDB" id="A0A3M6TTN3"/>
<dbReference type="PANTHER" id="PTHR45532">
    <property type="entry name" value="WD REPEAT-CONTAINING PROTEIN 97"/>
    <property type="match status" value="1"/>
</dbReference>
<gene>
    <name evidence="2" type="ORF">pdam_00002723</name>
</gene>
<evidence type="ECO:0000313" key="2">
    <source>
        <dbReference type="EMBL" id="RMX44658.1"/>
    </source>
</evidence>
<feature type="repeat" description="WD" evidence="1">
    <location>
        <begin position="122"/>
        <end position="157"/>
    </location>
</feature>
<dbReference type="Gene3D" id="2.130.10.10">
    <property type="entry name" value="YVTN repeat-like/Quinoprotein amine dehydrogenase"/>
    <property type="match status" value="1"/>
</dbReference>
<dbReference type="SMART" id="SM00320">
    <property type="entry name" value="WD40"/>
    <property type="match status" value="2"/>
</dbReference>
<accession>A0A3M6TTN3</accession>
<evidence type="ECO:0000313" key="3">
    <source>
        <dbReference type="Proteomes" id="UP000275408"/>
    </source>
</evidence>
<dbReference type="Pfam" id="PF00400">
    <property type="entry name" value="WD40"/>
    <property type="match status" value="2"/>
</dbReference>
<dbReference type="PANTHER" id="PTHR45532:SF4">
    <property type="entry name" value="WD REPEAT-CONTAINING PROTEIN 55 HOMOLOG"/>
    <property type="match status" value="1"/>
</dbReference>
<keyword evidence="1" id="KW-0853">WD repeat</keyword>
<organism evidence="2 3">
    <name type="scientific">Pocillopora damicornis</name>
    <name type="common">Cauliflower coral</name>
    <name type="synonym">Millepora damicornis</name>
    <dbReference type="NCBI Taxonomy" id="46731"/>
    <lineage>
        <taxon>Eukaryota</taxon>
        <taxon>Metazoa</taxon>
        <taxon>Cnidaria</taxon>
        <taxon>Anthozoa</taxon>
        <taxon>Hexacorallia</taxon>
        <taxon>Scleractinia</taxon>
        <taxon>Astrocoeniina</taxon>
        <taxon>Pocilloporidae</taxon>
        <taxon>Pocillopora</taxon>
    </lineage>
</organism>
<dbReference type="PROSITE" id="PS50082">
    <property type="entry name" value="WD_REPEATS_2"/>
    <property type="match status" value="1"/>
</dbReference>
<reference evidence="2 3" key="1">
    <citation type="journal article" date="2018" name="Sci. Rep.">
        <title>Comparative analysis of the Pocillopora damicornis genome highlights role of immune system in coral evolution.</title>
        <authorList>
            <person name="Cunning R."/>
            <person name="Bay R.A."/>
            <person name="Gillette P."/>
            <person name="Baker A.C."/>
            <person name="Traylor-Knowles N."/>
        </authorList>
    </citation>
    <scope>NUCLEOTIDE SEQUENCE [LARGE SCALE GENOMIC DNA]</scope>
    <source>
        <strain evidence="2">RSMAS</strain>
        <tissue evidence="2">Whole animal</tissue>
    </source>
</reference>
<name>A0A3M6TTN3_POCDA</name>
<dbReference type="InterPro" id="IPR001680">
    <property type="entry name" value="WD40_rpt"/>
</dbReference>